<comment type="caution">
    <text evidence="9">The sequence shown here is derived from an EMBL/GenBank/DDBJ whole genome shotgun (WGS) entry which is preliminary data.</text>
</comment>
<gene>
    <name evidence="8" type="primary">mntP</name>
    <name evidence="9" type="ORF">H9X83_11395</name>
</gene>
<dbReference type="EMBL" id="JACSNV010000021">
    <property type="protein sequence ID" value="MBM6878753.1"/>
    <property type="molecule type" value="Genomic_DNA"/>
</dbReference>
<keyword evidence="6 8" id="KW-0472">Membrane</keyword>
<feature type="transmembrane region" description="Helical" evidence="8">
    <location>
        <begin position="41"/>
        <end position="61"/>
    </location>
</feature>
<evidence type="ECO:0000256" key="3">
    <source>
        <dbReference type="ARBA" id="ARBA00022692"/>
    </source>
</evidence>
<evidence type="ECO:0000256" key="8">
    <source>
        <dbReference type="HAMAP-Rule" id="MF_01521"/>
    </source>
</evidence>
<evidence type="ECO:0000313" key="10">
    <source>
        <dbReference type="Proteomes" id="UP000729290"/>
    </source>
</evidence>
<organism evidence="9 10">
    <name type="scientific">Anaerotignum lactatifermentans</name>
    <dbReference type="NCBI Taxonomy" id="160404"/>
    <lineage>
        <taxon>Bacteria</taxon>
        <taxon>Bacillati</taxon>
        <taxon>Bacillota</taxon>
        <taxon>Clostridia</taxon>
        <taxon>Lachnospirales</taxon>
        <taxon>Anaerotignaceae</taxon>
        <taxon>Anaerotignum</taxon>
    </lineage>
</organism>
<dbReference type="Proteomes" id="UP000729290">
    <property type="component" value="Unassembled WGS sequence"/>
</dbReference>
<dbReference type="InterPro" id="IPR022929">
    <property type="entry name" value="Put_MntP"/>
</dbReference>
<evidence type="ECO:0000256" key="4">
    <source>
        <dbReference type="ARBA" id="ARBA00022989"/>
    </source>
</evidence>
<accession>A0ABS2GDY5</accession>
<proteinExistence type="inferred from homology"/>
<evidence type="ECO:0000256" key="2">
    <source>
        <dbReference type="ARBA" id="ARBA00022475"/>
    </source>
</evidence>
<keyword evidence="10" id="KW-1185">Reference proteome</keyword>
<feature type="transmembrane region" description="Helical" evidence="8">
    <location>
        <begin position="105"/>
        <end position="126"/>
    </location>
</feature>
<evidence type="ECO:0000313" key="9">
    <source>
        <dbReference type="EMBL" id="MBM6878753.1"/>
    </source>
</evidence>
<dbReference type="Pfam" id="PF02659">
    <property type="entry name" value="Mntp"/>
    <property type="match status" value="1"/>
</dbReference>
<feature type="transmembrane region" description="Helical" evidence="8">
    <location>
        <begin position="158"/>
        <end position="180"/>
    </location>
</feature>
<protein>
    <recommendedName>
        <fullName evidence="8">Putative manganese efflux pump MntP</fullName>
    </recommendedName>
</protein>
<evidence type="ECO:0000256" key="7">
    <source>
        <dbReference type="ARBA" id="ARBA00023211"/>
    </source>
</evidence>
<keyword evidence="3 8" id="KW-0812">Transmembrane</keyword>
<keyword evidence="7 8" id="KW-0464">Manganese</keyword>
<dbReference type="PANTHER" id="PTHR35529">
    <property type="entry name" value="MANGANESE EFFLUX PUMP MNTP-RELATED"/>
    <property type="match status" value="1"/>
</dbReference>
<keyword evidence="5 8" id="KW-0406">Ion transport</keyword>
<reference evidence="9 10" key="1">
    <citation type="journal article" date="2021" name="Sci. Rep.">
        <title>The distribution of antibiotic resistance genes in chicken gut microbiota commensals.</title>
        <authorList>
            <person name="Juricova H."/>
            <person name="Matiasovicova J."/>
            <person name="Kubasova T."/>
            <person name="Cejkova D."/>
            <person name="Rychlik I."/>
        </authorList>
    </citation>
    <scope>NUCLEOTIDE SEQUENCE [LARGE SCALE GENOMIC DNA]</scope>
    <source>
        <strain evidence="9 10">An431b</strain>
    </source>
</reference>
<comment type="subcellular location">
    <subcellularLocation>
        <location evidence="8">Cell membrane</location>
        <topology evidence="8">Multi-pass membrane protein</topology>
    </subcellularLocation>
</comment>
<keyword evidence="1 8" id="KW-0813">Transport</keyword>
<sequence>MEIVTIFLIALSLAMDAFAVSISNGVSVRGFGKKEAAKQGLYFGGFQFLMPLIGWFLGISVKSYIESVDHWIAFALLAVIGGNMIRESLRGEEEEGKSSLTAKVLLLQAVATSIDALAVGISFAILDVKIFQAGIIIGVVSFVLSYIGGMLGRQLGNFLQAKVAIAGGIVLILIGCKILLEHTILA</sequence>
<dbReference type="RefSeq" id="WP_205134413.1">
    <property type="nucleotide sequence ID" value="NZ_JACSNT010000019.1"/>
</dbReference>
<dbReference type="InterPro" id="IPR003810">
    <property type="entry name" value="Mntp/YtaF"/>
</dbReference>
<evidence type="ECO:0000256" key="1">
    <source>
        <dbReference type="ARBA" id="ARBA00022448"/>
    </source>
</evidence>
<dbReference type="PANTHER" id="PTHR35529:SF1">
    <property type="entry name" value="MANGANESE EFFLUX PUMP MNTP-RELATED"/>
    <property type="match status" value="1"/>
</dbReference>
<comment type="function">
    <text evidence="8">Probably functions as a manganese efflux pump.</text>
</comment>
<keyword evidence="4 8" id="KW-1133">Transmembrane helix</keyword>
<dbReference type="HAMAP" id="MF_01521">
    <property type="entry name" value="MntP_pump"/>
    <property type="match status" value="1"/>
</dbReference>
<keyword evidence="2 8" id="KW-1003">Cell membrane</keyword>
<comment type="similarity">
    <text evidence="8">Belongs to the MntP (TC 9.B.29) family.</text>
</comment>
<evidence type="ECO:0000256" key="5">
    <source>
        <dbReference type="ARBA" id="ARBA00023065"/>
    </source>
</evidence>
<evidence type="ECO:0000256" key="6">
    <source>
        <dbReference type="ARBA" id="ARBA00023136"/>
    </source>
</evidence>
<feature type="transmembrane region" description="Helical" evidence="8">
    <location>
        <begin position="133"/>
        <end position="152"/>
    </location>
</feature>
<name>A0ABS2GDY5_9FIRM</name>
<feature type="transmembrane region" description="Helical" evidence="8">
    <location>
        <begin position="68"/>
        <end position="85"/>
    </location>
</feature>